<keyword evidence="8" id="KW-0813">Transport</keyword>
<comment type="caution">
    <text evidence="8">The sequence shown here is derived from an EMBL/GenBank/DDBJ whole genome shotgun (WGS) entry which is preliminary data.</text>
</comment>
<feature type="domain" description="Ion transport" evidence="7">
    <location>
        <begin position="13"/>
        <end position="226"/>
    </location>
</feature>
<keyword evidence="8" id="KW-0407">Ion channel</keyword>
<evidence type="ECO:0000259" key="7">
    <source>
        <dbReference type="Pfam" id="PF00520"/>
    </source>
</evidence>
<protein>
    <submittedName>
        <fullName evidence="8">Voltage-gated sodium channel</fullName>
    </submittedName>
</protein>
<dbReference type="InterPro" id="IPR043203">
    <property type="entry name" value="VGCC_Ca_Na"/>
</dbReference>
<dbReference type="InterPro" id="IPR027359">
    <property type="entry name" value="Volt_channel_dom_sf"/>
</dbReference>
<dbReference type="OrthoDB" id="5297065at2"/>
<dbReference type="SUPFAM" id="SSF81324">
    <property type="entry name" value="Voltage-gated potassium channels"/>
    <property type="match status" value="1"/>
</dbReference>
<feature type="transmembrane region" description="Helical" evidence="6">
    <location>
        <begin position="194"/>
        <end position="222"/>
    </location>
</feature>
<feature type="transmembrane region" description="Helical" evidence="6">
    <location>
        <begin position="124"/>
        <end position="145"/>
    </location>
</feature>
<dbReference type="Gene3D" id="1.10.287.70">
    <property type="match status" value="1"/>
</dbReference>
<feature type="coiled-coil region" evidence="5">
    <location>
        <begin position="238"/>
        <end position="265"/>
    </location>
</feature>
<dbReference type="GO" id="GO:0001518">
    <property type="term" value="C:voltage-gated sodium channel complex"/>
    <property type="evidence" value="ECO:0007669"/>
    <property type="project" value="TreeGrafter"/>
</dbReference>
<proteinExistence type="predicted"/>
<organism evidence="8 9">
    <name type="scientific">Tamaricihabitans halophyticus</name>
    <dbReference type="NCBI Taxonomy" id="1262583"/>
    <lineage>
        <taxon>Bacteria</taxon>
        <taxon>Bacillati</taxon>
        <taxon>Actinomycetota</taxon>
        <taxon>Actinomycetes</taxon>
        <taxon>Pseudonocardiales</taxon>
        <taxon>Pseudonocardiaceae</taxon>
        <taxon>Tamaricihabitans</taxon>
    </lineage>
</organism>
<dbReference type="PANTHER" id="PTHR10037">
    <property type="entry name" value="VOLTAGE-GATED CATION CHANNEL CALCIUM AND SODIUM"/>
    <property type="match status" value="1"/>
</dbReference>
<evidence type="ECO:0000256" key="3">
    <source>
        <dbReference type="ARBA" id="ARBA00022989"/>
    </source>
</evidence>
<evidence type="ECO:0000256" key="5">
    <source>
        <dbReference type="SAM" id="Coils"/>
    </source>
</evidence>
<sequence>MSMRERVLRFVEHSAFQRFIIAVIIANAATLGLETSFSTETRTGELLFVADRVALTIFVIELALRLYAHRWRFFRDPWSVFDLVIVLIALVPVSGPFAVMRALRILRVLRLISVVPSMRRVVTGLLKAIPGMASIAALLALIIYVSGVIATKLFGDIAPEYFGNLGQSLFALFQVMTGEGWPDMADAVMAEAPLAWIFFVGYILVSSFAVLNLFIAVVVSAMEEQVTEEARQEENVHAAEHTAQNEQILTELRELRAELAELRVRRPN</sequence>
<dbReference type="PANTHER" id="PTHR10037:SF62">
    <property type="entry name" value="SODIUM CHANNEL PROTEIN 60E"/>
    <property type="match status" value="1"/>
</dbReference>
<dbReference type="GO" id="GO:0005248">
    <property type="term" value="F:voltage-gated sodium channel activity"/>
    <property type="evidence" value="ECO:0007669"/>
    <property type="project" value="TreeGrafter"/>
</dbReference>
<dbReference type="InterPro" id="IPR005821">
    <property type="entry name" value="Ion_trans_dom"/>
</dbReference>
<evidence type="ECO:0000256" key="6">
    <source>
        <dbReference type="SAM" id="Phobius"/>
    </source>
</evidence>
<reference evidence="8 9" key="1">
    <citation type="submission" date="2019-03" db="EMBL/GenBank/DDBJ databases">
        <title>Genomic Encyclopedia of Type Strains, Phase IV (KMG-IV): sequencing the most valuable type-strain genomes for metagenomic binning, comparative biology and taxonomic classification.</title>
        <authorList>
            <person name="Goeker M."/>
        </authorList>
    </citation>
    <scope>NUCLEOTIDE SEQUENCE [LARGE SCALE GENOMIC DNA]</scope>
    <source>
        <strain evidence="8 9">DSM 45765</strain>
    </source>
</reference>
<evidence type="ECO:0000256" key="4">
    <source>
        <dbReference type="ARBA" id="ARBA00023136"/>
    </source>
</evidence>
<evidence type="ECO:0000256" key="1">
    <source>
        <dbReference type="ARBA" id="ARBA00004141"/>
    </source>
</evidence>
<dbReference type="AlphaFoldDB" id="A0A4R2R1N4"/>
<keyword evidence="2 6" id="KW-0812">Transmembrane</keyword>
<evidence type="ECO:0000256" key="2">
    <source>
        <dbReference type="ARBA" id="ARBA00022692"/>
    </source>
</evidence>
<comment type="subcellular location">
    <subcellularLocation>
        <location evidence="1">Membrane</location>
        <topology evidence="1">Multi-pass membrane protein</topology>
    </subcellularLocation>
</comment>
<accession>A0A4R2R1N4</accession>
<keyword evidence="8" id="KW-0406">Ion transport</keyword>
<keyword evidence="4 6" id="KW-0472">Membrane</keyword>
<dbReference type="EMBL" id="SLXQ01000001">
    <property type="protein sequence ID" value="TCP56610.1"/>
    <property type="molecule type" value="Genomic_DNA"/>
</dbReference>
<keyword evidence="9" id="KW-1185">Reference proteome</keyword>
<evidence type="ECO:0000313" key="8">
    <source>
        <dbReference type="EMBL" id="TCP56610.1"/>
    </source>
</evidence>
<dbReference type="Gene3D" id="1.20.120.350">
    <property type="entry name" value="Voltage-gated potassium channels. Chain C"/>
    <property type="match status" value="1"/>
</dbReference>
<evidence type="ECO:0000313" key="9">
    <source>
        <dbReference type="Proteomes" id="UP000294911"/>
    </source>
</evidence>
<feature type="transmembrane region" description="Helical" evidence="6">
    <location>
        <begin position="46"/>
        <end position="68"/>
    </location>
</feature>
<feature type="transmembrane region" description="Helical" evidence="6">
    <location>
        <begin position="15"/>
        <end position="34"/>
    </location>
</feature>
<keyword evidence="5" id="KW-0175">Coiled coil</keyword>
<dbReference type="Pfam" id="PF00520">
    <property type="entry name" value="Ion_trans"/>
    <property type="match status" value="1"/>
</dbReference>
<feature type="transmembrane region" description="Helical" evidence="6">
    <location>
        <begin position="80"/>
        <end position="103"/>
    </location>
</feature>
<keyword evidence="3 6" id="KW-1133">Transmembrane helix</keyword>
<name>A0A4R2R1N4_9PSEU</name>
<dbReference type="Proteomes" id="UP000294911">
    <property type="component" value="Unassembled WGS sequence"/>
</dbReference>
<gene>
    <name evidence="8" type="ORF">EV191_101554</name>
</gene>